<dbReference type="EMBL" id="JACOQE010000001">
    <property type="protein sequence ID" value="MBC5738904.1"/>
    <property type="molecule type" value="Genomic_DNA"/>
</dbReference>
<evidence type="ECO:0000313" key="5">
    <source>
        <dbReference type="Proteomes" id="UP000633936"/>
    </source>
</evidence>
<feature type="signal peptide" evidence="2">
    <location>
        <begin position="1"/>
        <end position="23"/>
    </location>
</feature>
<dbReference type="Gene3D" id="2.60.120.380">
    <property type="match status" value="1"/>
</dbReference>
<feature type="compositionally biased region" description="Acidic residues" evidence="1">
    <location>
        <begin position="72"/>
        <end position="98"/>
    </location>
</feature>
<dbReference type="InterPro" id="IPR008964">
    <property type="entry name" value="Invasin/intimin_cell_adhesion"/>
</dbReference>
<organism evidence="4 5">
    <name type="scientific">Blautia intestinalis</name>
    <dbReference type="NCBI Taxonomy" id="2763028"/>
    <lineage>
        <taxon>Bacteria</taxon>
        <taxon>Bacillati</taxon>
        <taxon>Bacillota</taxon>
        <taxon>Clostridia</taxon>
        <taxon>Lachnospirales</taxon>
        <taxon>Lachnospiraceae</taxon>
        <taxon>Blautia</taxon>
    </lineage>
</organism>
<feature type="domain" description="BIG2" evidence="3">
    <location>
        <begin position="1714"/>
        <end position="1787"/>
    </location>
</feature>
<dbReference type="Pfam" id="PF02368">
    <property type="entry name" value="Big_2"/>
    <property type="match status" value="1"/>
</dbReference>
<dbReference type="SMART" id="SM00635">
    <property type="entry name" value="BID_2"/>
    <property type="match status" value="2"/>
</dbReference>
<dbReference type="Gene3D" id="2.60.40.1080">
    <property type="match status" value="2"/>
</dbReference>
<sequence length="1881" mass="209782">MKKKKLALLLAAAMTVTSLDSTAMMVTAADFTSEEVQEQSVELTDEPSEAAVETDAETEDGGAFSDSSSEAENVEIAEEPEETGEDTQLDIQEEDSSAEDVFGAEGEISVQADGDSGTGIDEGEGDLGDSNSEVSATEMTLGEVYPVKIVEAGKTVWFKFTPAESGRYEIYSTGRFDTYVEFYGTDPTGDRIAENDDGNKGVNFSLKWNLEAGKTYYYRTRMLSEDVKGTFNVQIVQKKVLSVEASDVLTEGIAGTAFYTYADLTVKSADDTVISTKLSYNDRQVSVYDDSGYIGSISVSLTKDGQEYSLGDYLNAGTYTMKFVYKNDGEEEASVESIPYTVTIRDANDITNSPLYKGSLSLNETTEVSTPRKGVAYYSFTAPADGDYYMTNCKSDFSVYRVNSEGTVYYAGQTWTDLKKDDRVYLRFYGGNYSDSDKETVSVTVKPIVDMESMVYVADSDSAIDGLENPTVWENMPGRLRLTDKEGGTEEIVPTWDSTLRLASGYNIHNEVYTINADKSETKFERYDEENYEARPFPAGNYKVKFTLYDNNDSKTDITAETTFTVKALDYKSLPELTKDSNAIAASGSYYKWYRFTPWKDGYYHFEWQSAKGNGNSTGFDRKWYRIEDGKPVLYDNYWGIEDGNSELIKGTQYVIGIKSATDNPVTLNITKEPVAVEMKNLVYSPNPMTFTEGFDDVRLDKLKGTVVFDNDTTKAVSMGYEDYDNDLSYMLENSDGNAVDTSNLSAGSYSYTISYNGIKVASIPVAVVEPEITADLKADNAGIVKNSGSQMIVSFTPENSGKYELNFNAGVRSVKLATKNEDGTYTQINSWSNYYDNLYSVYATLNAETTYYFGISAEDCYQELQVTPKLLAEPVKIETKLLENREYIEEIDDFRDVKLETTVTFSDGTTKKVSNNETFDGYKIEYEGCLDGEAEYNRFYSYSSLKPGTWNIRPCLVDADSDDDESDIEGALTGTEITIKVNLLNEKMSAFTPLEKDKKTDVKATNQALYTFTADEEGTYVLSGEAEIEGTAYIYDAEDEDWYVCGLSEELKLAAGQSCVIKLQPYFDTTITVSKKTEEIPDPDPGDKPTGETTKDFELTDGMSEKEIIVANVGDVVSATFTPPTDGYYRVDISDISDDEAYVSTSLYRDDNRDNITTTSSDALTWKLENGKKYTYKFELREEETDDYIRGSFKVSFRKVEIKTIKNIELVLKDEYQASDCTLFDDLYDFYNTKITYQDGSSKIYERLWGTDEYGNQWDTTHKEDESTSYASKAIKHQISFRYLGTGESDWKDIGQQSINITALASFDELAVNKEVMPFKDEAERKYYRFTAPETGTYRFDSKMIGTHSLGVDIYTIDGAYNGNENRWQLERKWMSQTYLEAGKASCYLQKGQTYVVQVNWHYDEDASTSTLQIKKIKTLKSIEVEKRPDQTSVLPGNSDFRRVSLDGMTIKATYTDGSVEKIVYGKTDSQGMTFDIYSTKWINDKICRVMVEMGGYKASFDLEAASWDDVPALTLEKEENIVSTANNVAFRRFVPSESGYYSFSGKNCWIQLYDSSAKEGLTKDRAYLEKGVPYWVYIYVTNPKETATIKVLTGACQWEVLEEVEATCTKDGKVVKKCKTHGDTITMIDSARGHEWGAWTTIKKPSCADGEQQHVCGVCKTVEKRSIKATKAHSFSAWKVIRKATVLAEGTQERTCSVCGKKETASIKKLPATIALNVKGTIPLKVKQSFTVKITMGAGDRVVSWKTSNKKYVSVKNGKIKGLKAGKSATITVQLASGKKASFKVKVQKPAVATKSIKVTNTATGKNQGKKATLKRGQSLKLKAALTPVTSLQKVTWSTSNKKIVTVSKSGVIKAKKKGKATITVKSGNKKYNIKITVK</sequence>
<feature type="compositionally biased region" description="Acidic residues" evidence="1">
    <location>
        <begin position="33"/>
        <end position="60"/>
    </location>
</feature>
<keyword evidence="2" id="KW-0732">Signal</keyword>
<gene>
    <name evidence="4" type="ORF">H8Z79_00275</name>
</gene>
<dbReference type="InterPro" id="IPR003343">
    <property type="entry name" value="Big_2"/>
</dbReference>
<comment type="caution">
    <text evidence="4">The sequence shown here is derived from an EMBL/GenBank/DDBJ whole genome shotgun (WGS) entry which is preliminary data.</text>
</comment>
<protein>
    <submittedName>
        <fullName evidence="4">Ig-like domain-containing protein</fullName>
    </submittedName>
</protein>
<evidence type="ECO:0000256" key="1">
    <source>
        <dbReference type="SAM" id="MobiDB-lite"/>
    </source>
</evidence>
<name>A0ABR7HXI5_9FIRM</name>
<dbReference type="Proteomes" id="UP000633936">
    <property type="component" value="Unassembled WGS sequence"/>
</dbReference>
<feature type="domain" description="BIG2" evidence="3">
    <location>
        <begin position="1800"/>
        <end position="1879"/>
    </location>
</feature>
<dbReference type="SUPFAM" id="SSF49373">
    <property type="entry name" value="Invasin/intimin cell-adhesion fragments"/>
    <property type="match status" value="2"/>
</dbReference>
<feature type="chain" id="PRO_5047288387" evidence="2">
    <location>
        <begin position="24"/>
        <end position="1881"/>
    </location>
</feature>
<dbReference type="Gene3D" id="2.60.40.3630">
    <property type="match status" value="1"/>
</dbReference>
<accession>A0ABR7HXI5</accession>
<feature type="region of interest" description="Disordered" evidence="1">
    <location>
        <begin position="1076"/>
        <end position="1096"/>
    </location>
</feature>
<reference evidence="4 5" key="1">
    <citation type="submission" date="2020-08" db="EMBL/GenBank/DDBJ databases">
        <title>Genome public.</title>
        <authorList>
            <person name="Liu C."/>
            <person name="Sun Q."/>
        </authorList>
    </citation>
    <scope>NUCLEOTIDE SEQUENCE [LARGE SCALE GENOMIC DNA]</scope>
    <source>
        <strain evidence="4 5">27-44</strain>
    </source>
</reference>
<evidence type="ECO:0000259" key="3">
    <source>
        <dbReference type="SMART" id="SM00635"/>
    </source>
</evidence>
<evidence type="ECO:0000256" key="2">
    <source>
        <dbReference type="SAM" id="SignalP"/>
    </source>
</evidence>
<dbReference type="RefSeq" id="WP_015541788.1">
    <property type="nucleotide sequence ID" value="NZ_JACOQE010000001.1"/>
</dbReference>
<keyword evidence="5" id="KW-1185">Reference proteome</keyword>
<proteinExistence type="predicted"/>
<evidence type="ECO:0000313" key="4">
    <source>
        <dbReference type="EMBL" id="MBC5738904.1"/>
    </source>
</evidence>
<feature type="region of interest" description="Disordered" evidence="1">
    <location>
        <begin position="33"/>
        <end position="132"/>
    </location>
</feature>